<accession>A0AAP2DYI5</accession>
<feature type="compositionally biased region" description="Polar residues" evidence="1">
    <location>
        <begin position="188"/>
        <end position="214"/>
    </location>
</feature>
<keyword evidence="5" id="KW-1185">Reference proteome</keyword>
<evidence type="ECO:0000313" key="4">
    <source>
        <dbReference type="EMBL" id="MBT1708558.1"/>
    </source>
</evidence>
<feature type="compositionally biased region" description="Low complexity" evidence="1">
    <location>
        <begin position="127"/>
        <end position="142"/>
    </location>
</feature>
<feature type="region of interest" description="Disordered" evidence="1">
    <location>
        <begin position="188"/>
        <end position="326"/>
    </location>
</feature>
<dbReference type="EMBL" id="JAHESE010000007">
    <property type="protein sequence ID" value="MBT1708558.1"/>
    <property type="molecule type" value="Genomic_DNA"/>
</dbReference>
<protein>
    <submittedName>
        <fullName evidence="4">Outer membrane beta-barrel protein</fullName>
    </submittedName>
</protein>
<feature type="compositionally biased region" description="Basic and acidic residues" evidence="1">
    <location>
        <begin position="218"/>
        <end position="239"/>
    </location>
</feature>
<name>A0AAP2DYI5_9BACT</name>
<dbReference type="Proteomes" id="UP001319080">
    <property type="component" value="Unassembled WGS sequence"/>
</dbReference>
<evidence type="ECO:0000259" key="3">
    <source>
        <dbReference type="Pfam" id="PF13568"/>
    </source>
</evidence>
<feature type="compositionally biased region" description="Polar residues" evidence="1">
    <location>
        <begin position="298"/>
        <end position="319"/>
    </location>
</feature>
<dbReference type="Pfam" id="PF13568">
    <property type="entry name" value="OMP_b-brl_2"/>
    <property type="match status" value="1"/>
</dbReference>
<sequence>MESRKFEDAFKRAFDEAGVSPSDNVWTNIERILDDTESRKVEGVFRQTFDGAGVNPSENVWTNIELDLMKAEGGKMRRRLVFYQLLAAASITFALGVAGMGYYLLKDRELTGAAGQLAYQEQPAGANNNNNTTATTPTVTGDTHQELSQGTTATSGVGVDGQQTQDVVTGITLPNNITHEGDIQTQTAVTETSQTPLTQSATTQRNGMPTQQAMARQEAQRNRMRTTDGQDIDPLKADGSRSNQGQTSADQQTLAAANDADAGSSDAQQQHARVTTQQANTADARLSTQGRNGVESDTPITSENGQPQLAVTQQRSGATSRRRVGDATNAETTAIGEAILPGQLHNGSDKQTTSSDRIGEDNVRLAQTNETTATRRETVVANGSQRTETSNNAVTTDGATATTITTTPTADQQTGYILAYSPVPSEATPVVTSIGTRVQKPASMKVEPASTVDPLMALLARLDEQEKNANAKEKKDKHKDEEFDSEKLWTSVGFAAGSFNNVNSSVASSSGSLMMADARSSAVDDVAKQQANASGSSYSVGVNLGARISSRWVLQGGINYMTQASDYVASAIGTADYQNFSAPSANSIMSADKQSAEYASQVVPTAPYNVNNSMQFVSVPLQAGYLLVNRKVGVQLNGGLSTDLFLQNTITPESDRLEKTTEGSGSNSPYRTVNFSGLVGTELSYRFSKHYRLALNPGLRYPLNSIYKSDQPVTAAPMTFDIGLRFRYIFH</sequence>
<dbReference type="InterPro" id="IPR025665">
    <property type="entry name" value="Beta-barrel_OMP_2"/>
</dbReference>
<keyword evidence="2" id="KW-1133">Transmembrane helix</keyword>
<feature type="compositionally biased region" description="Polar residues" evidence="1">
    <location>
        <begin position="273"/>
        <end position="291"/>
    </location>
</feature>
<evidence type="ECO:0000256" key="1">
    <source>
        <dbReference type="SAM" id="MobiDB-lite"/>
    </source>
</evidence>
<comment type="caution">
    <text evidence="4">The sequence shown here is derived from an EMBL/GenBank/DDBJ whole genome shotgun (WGS) entry which is preliminary data.</text>
</comment>
<organism evidence="4 5">
    <name type="scientific">Dawidia cretensis</name>
    <dbReference type="NCBI Taxonomy" id="2782350"/>
    <lineage>
        <taxon>Bacteria</taxon>
        <taxon>Pseudomonadati</taxon>
        <taxon>Bacteroidota</taxon>
        <taxon>Cytophagia</taxon>
        <taxon>Cytophagales</taxon>
        <taxon>Chryseotaleaceae</taxon>
        <taxon>Dawidia</taxon>
    </lineage>
</organism>
<proteinExistence type="predicted"/>
<feature type="compositionally biased region" description="Low complexity" evidence="1">
    <location>
        <begin position="249"/>
        <end position="272"/>
    </location>
</feature>
<gene>
    <name evidence="4" type="ORF">KK062_09995</name>
</gene>
<feature type="region of interest" description="Disordered" evidence="1">
    <location>
        <begin position="123"/>
        <end position="160"/>
    </location>
</feature>
<evidence type="ECO:0000256" key="2">
    <source>
        <dbReference type="SAM" id="Phobius"/>
    </source>
</evidence>
<feature type="transmembrane region" description="Helical" evidence="2">
    <location>
        <begin position="80"/>
        <end position="105"/>
    </location>
</feature>
<reference evidence="4 5" key="1">
    <citation type="submission" date="2021-05" db="EMBL/GenBank/DDBJ databases">
        <title>A Polyphasic approach of four new species of the genus Ohtaekwangia: Ohtaekwangia histidinii sp. nov., Ohtaekwangia cretensis sp. nov., Ohtaekwangia indiensis sp. nov., Ohtaekwangia reichenbachii sp. nov. from diverse environment.</title>
        <authorList>
            <person name="Octaviana S."/>
        </authorList>
    </citation>
    <scope>NUCLEOTIDE SEQUENCE [LARGE SCALE GENOMIC DNA]</scope>
    <source>
        <strain evidence="4 5">PWU5</strain>
    </source>
</reference>
<evidence type="ECO:0000313" key="5">
    <source>
        <dbReference type="Proteomes" id="UP001319080"/>
    </source>
</evidence>
<dbReference type="AlphaFoldDB" id="A0AAP2DYI5"/>
<keyword evidence="2" id="KW-0472">Membrane</keyword>
<feature type="compositionally biased region" description="Polar residues" evidence="1">
    <location>
        <begin position="146"/>
        <end position="155"/>
    </location>
</feature>
<keyword evidence="2" id="KW-0812">Transmembrane</keyword>
<feature type="domain" description="Outer membrane protein beta-barrel" evidence="3">
    <location>
        <begin position="510"/>
        <end position="707"/>
    </location>
</feature>